<dbReference type="OrthoDB" id="8857909at2759"/>
<gene>
    <name evidence="3" type="ORF">JZ751_025358</name>
</gene>
<proteinExistence type="inferred from homology"/>
<reference evidence="3" key="1">
    <citation type="thesis" date="2021" institute="BYU ScholarsArchive" country="Provo, UT, USA">
        <title>Applications of and Algorithms for Genome Assembly and Genomic Analyses with an Emphasis on Marine Teleosts.</title>
        <authorList>
            <person name="Pickett B.D."/>
        </authorList>
    </citation>
    <scope>NUCLEOTIDE SEQUENCE</scope>
    <source>
        <strain evidence="3">HI-2016</strain>
    </source>
</reference>
<feature type="domain" description="Peptidase C2 calpain" evidence="2">
    <location>
        <begin position="29"/>
        <end position="172"/>
    </location>
</feature>
<dbReference type="InterPro" id="IPR036213">
    <property type="entry name" value="Calpain_III_sf"/>
</dbReference>
<dbReference type="PANTHER" id="PTHR10183:SF402">
    <property type="entry name" value="CALPAIN-5"/>
    <property type="match status" value="1"/>
</dbReference>
<name>A0A8T2NHB9_9TELE</name>
<protein>
    <recommendedName>
        <fullName evidence="2">Peptidase C2 calpain domain-containing protein</fullName>
    </recommendedName>
</protein>
<accession>A0A8T2NHB9</accession>
<dbReference type="GO" id="GO:0005737">
    <property type="term" value="C:cytoplasm"/>
    <property type="evidence" value="ECO:0007669"/>
    <property type="project" value="TreeGrafter"/>
</dbReference>
<dbReference type="SUPFAM" id="SSF49758">
    <property type="entry name" value="Calpain large subunit, middle domain (domain III)"/>
    <property type="match status" value="1"/>
</dbReference>
<dbReference type="GO" id="GO:0004198">
    <property type="term" value="F:calcium-dependent cysteine-type endopeptidase activity"/>
    <property type="evidence" value="ECO:0007669"/>
    <property type="project" value="InterPro"/>
</dbReference>
<evidence type="ECO:0000256" key="1">
    <source>
        <dbReference type="ARBA" id="ARBA00007623"/>
    </source>
</evidence>
<organism evidence="3 4">
    <name type="scientific">Albula glossodonta</name>
    <name type="common">roundjaw bonefish</name>
    <dbReference type="NCBI Taxonomy" id="121402"/>
    <lineage>
        <taxon>Eukaryota</taxon>
        <taxon>Metazoa</taxon>
        <taxon>Chordata</taxon>
        <taxon>Craniata</taxon>
        <taxon>Vertebrata</taxon>
        <taxon>Euteleostomi</taxon>
        <taxon>Actinopterygii</taxon>
        <taxon>Neopterygii</taxon>
        <taxon>Teleostei</taxon>
        <taxon>Albuliformes</taxon>
        <taxon>Albulidae</taxon>
        <taxon>Albula</taxon>
    </lineage>
</organism>
<dbReference type="Proteomes" id="UP000824540">
    <property type="component" value="Unassembled WGS sequence"/>
</dbReference>
<dbReference type="InterPro" id="IPR022683">
    <property type="entry name" value="Calpain_III"/>
</dbReference>
<comment type="similarity">
    <text evidence="1">Belongs to the peptidase C2 family.</text>
</comment>
<dbReference type="PANTHER" id="PTHR10183">
    <property type="entry name" value="CALPAIN"/>
    <property type="match status" value="1"/>
</dbReference>
<dbReference type="EMBL" id="JAFBMS010000062">
    <property type="protein sequence ID" value="KAG9338690.1"/>
    <property type="molecule type" value="Genomic_DNA"/>
</dbReference>
<comment type="caution">
    <text evidence="3">The sequence shown here is derived from an EMBL/GenBank/DDBJ whole genome shotgun (WGS) entry which is preliminary data.</text>
</comment>
<dbReference type="InterPro" id="IPR022682">
    <property type="entry name" value="Calpain_domain_III"/>
</dbReference>
<keyword evidence="4" id="KW-1185">Reference proteome</keyword>
<sequence>MTFEDFCRYFTDLILCRLINTSYLSIHKTWEEAVMRGTWTRLDDPLRNRAGGCINHKATFLQNPQYMFDVKKAEDEVLICLQQKDRRARPKEGKGENLAIGFDIHRVELNRKYRMHTTQQKVGGSIYINSRCVFLRKELKEGRYVIIPTTFDPGLQGEFLLRVFTDVPADCK</sequence>
<dbReference type="SMART" id="SM00720">
    <property type="entry name" value="calpain_III"/>
    <property type="match status" value="1"/>
</dbReference>
<dbReference type="AlphaFoldDB" id="A0A8T2NHB9"/>
<dbReference type="Gene3D" id="2.60.120.380">
    <property type="match status" value="1"/>
</dbReference>
<dbReference type="PRINTS" id="PR00704">
    <property type="entry name" value="CALPAIN"/>
</dbReference>
<dbReference type="Pfam" id="PF01067">
    <property type="entry name" value="Calpain_III"/>
    <property type="match status" value="1"/>
</dbReference>
<evidence type="ECO:0000313" key="4">
    <source>
        <dbReference type="Proteomes" id="UP000824540"/>
    </source>
</evidence>
<evidence type="ECO:0000259" key="2">
    <source>
        <dbReference type="SMART" id="SM00720"/>
    </source>
</evidence>
<dbReference type="GO" id="GO:0006508">
    <property type="term" value="P:proteolysis"/>
    <property type="evidence" value="ECO:0007669"/>
    <property type="project" value="InterPro"/>
</dbReference>
<dbReference type="CDD" id="cd00214">
    <property type="entry name" value="Calpain_III"/>
    <property type="match status" value="1"/>
</dbReference>
<dbReference type="FunFam" id="2.60.120.380:FF:000003">
    <property type="entry name" value="Calpain 5"/>
    <property type="match status" value="1"/>
</dbReference>
<dbReference type="InterPro" id="IPR033883">
    <property type="entry name" value="C2_III"/>
</dbReference>
<dbReference type="InterPro" id="IPR022684">
    <property type="entry name" value="Calpain_cysteine_protease"/>
</dbReference>
<evidence type="ECO:0000313" key="3">
    <source>
        <dbReference type="EMBL" id="KAG9338690.1"/>
    </source>
</evidence>